<dbReference type="Gramene" id="mRNA:HanXRQr2_Chr07g0279611">
    <property type="protein sequence ID" value="mRNA:HanXRQr2_Chr07g0279611"/>
    <property type="gene ID" value="HanXRQr2_Chr07g0279611"/>
</dbReference>
<feature type="region of interest" description="Disordered" evidence="1">
    <location>
        <begin position="1"/>
        <end position="39"/>
    </location>
</feature>
<keyword evidence="4" id="KW-1185">Reference proteome</keyword>
<reference evidence="2" key="3">
    <citation type="submission" date="2020-06" db="EMBL/GenBank/DDBJ databases">
        <title>Helianthus annuus Genome sequencing and assembly Release 2.</title>
        <authorList>
            <person name="Gouzy J."/>
            <person name="Langlade N."/>
            <person name="Munos S."/>
        </authorList>
    </citation>
    <scope>NUCLEOTIDE SEQUENCE</scope>
    <source>
        <tissue evidence="2">Leaves</tissue>
    </source>
</reference>
<protein>
    <submittedName>
        <fullName evidence="3">Uncharacterized protein</fullName>
    </submittedName>
</protein>
<dbReference type="InParanoid" id="A0A251UAE2"/>
<proteinExistence type="predicted"/>
<reference evidence="3" key="2">
    <citation type="submission" date="2017-02" db="EMBL/GenBank/DDBJ databases">
        <title>Sunflower complete genome.</title>
        <authorList>
            <person name="Langlade N."/>
            <person name="Munos S."/>
        </authorList>
    </citation>
    <scope>NUCLEOTIDE SEQUENCE [LARGE SCALE GENOMIC DNA]</scope>
    <source>
        <tissue evidence="3">Leaves</tissue>
    </source>
</reference>
<dbReference type="Proteomes" id="UP000215914">
    <property type="component" value="Chromosome 7"/>
</dbReference>
<gene>
    <name evidence="3" type="ORF">HannXRQ_Chr07g0186331</name>
    <name evidence="2" type="ORF">HanXRQr2_Chr07g0279611</name>
</gene>
<evidence type="ECO:0000313" key="4">
    <source>
        <dbReference type="Proteomes" id="UP000215914"/>
    </source>
</evidence>
<name>A0A251UAE2_HELAN</name>
<sequence length="182" mass="20243">MEAGSSGGSRATSRQRHRHGGEDNMGHNPDSGEPRVLPSSSWANVTAESMVRTVNTAVTTAPALKRENCSRTKHDSAFSDWKMIERESLKERWREPLIERVERPVTLPATVRSSSNYVSNGPACMIRDMKVHCQRHKLANRFLAMLKPPIGDAWWSPASTPTQGLQQAGLSNSGPIFLYFKL</sequence>
<evidence type="ECO:0000256" key="1">
    <source>
        <dbReference type="SAM" id="MobiDB-lite"/>
    </source>
</evidence>
<reference evidence="2 4" key="1">
    <citation type="journal article" date="2017" name="Nature">
        <title>The sunflower genome provides insights into oil metabolism, flowering and Asterid evolution.</title>
        <authorList>
            <person name="Badouin H."/>
            <person name="Gouzy J."/>
            <person name="Grassa C.J."/>
            <person name="Murat F."/>
            <person name="Staton S.E."/>
            <person name="Cottret L."/>
            <person name="Lelandais-Briere C."/>
            <person name="Owens G.L."/>
            <person name="Carrere S."/>
            <person name="Mayjonade B."/>
            <person name="Legrand L."/>
            <person name="Gill N."/>
            <person name="Kane N.C."/>
            <person name="Bowers J.E."/>
            <person name="Hubner S."/>
            <person name="Bellec A."/>
            <person name="Berard A."/>
            <person name="Berges H."/>
            <person name="Blanchet N."/>
            <person name="Boniface M.C."/>
            <person name="Brunel D."/>
            <person name="Catrice O."/>
            <person name="Chaidir N."/>
            <person name="Claudel C."/>
            <person name="Donnadieu C."/>
            <person name="Faraut T."/>
            <person name="Fievet G."/>
            <person name="Helmstetter N."/>
            <person name="King M."/>
            <person name="Knapp S.J."/>
            <person name="Lai Z."/>
            <person name="Le Paslier M.C."/>
            <person name="Lippi Y."/>
            <person name="Lorenzon L."/>
            <person name="Mandel J.R."/>
            <person name="Marage G."/>
            <person name="Marchand G."/>
            <person name="Marquand E."/>
            <person name="Bret-Mestries E."/>
            <person name="Morien E."/>
            <person name="Nambeesan S."/>
            <person name="Nguyen T."/>
            <person name="Pegot-Espagnet P."/>
            <person name="Pouilly N."/>
            <person name="Raftis F."/>
            <person name="Sallet E."/>
            <person name="Schiex T."/>
            <person name="Thomas J."/>
            <person name="Vandecasteele C."/>
            <person name="Vares D."/>
            <person name="Vear F."/>
            <person name="Vautrin S."/>
            <person name="Crespi M."/>
            <person name="Mangin B."/>
            <person name="Burke J.M."/>
            <person name="Salse J."/>
            <person name="Munos S."/>
            <person name="Vincourt P."/>
            <person name="Rieseberg L.H."/>
            <person name="Langlade N.B."/>
        </authorList>
    </citation>
    <scope>NUCLEOTIDE SEQUENCE [LARGE SCALE GENOMIC DNA]</scope>
    <source>
        <strain evidence="4">cv. SF193</strain>
        <tissue evidence="2">Leaves</tissue>
    </source>
</reference>
<evidence type="ECO:0000313" key="2">
    <source>
        <dbReference type="EMBL" id="KAF5797350.1"/>
    </source>
</evidence>
<accession>A0A251UAE2</accession>
<organism evidence="3 4">
    <name type="scientific">Helianthus annuus</name>
    <name type="common">Common sunflower</name>
    <dbReference type="NCBI Taxonomy" id="4232"/>
    <lineage>
        <taxon>Eukaryota</taxon>
        <taxon>Viridiplantae</taxon>
        <taxon>Streptophyta</taxon>
        <taxon>Embryophyta</taxon>
        <taxon>Tracheophyta</taxon>
        <taxon>Spermatophyta</taxon>
        <taxon>Magnoliopsida</taxon>
        <taxon>eudicotyledons</taxon>
        <taxon>Gunneridae</taxon>
        <taxon>Pentapetalae</taxon>
        <taxon>asterids</taxon>
        <taxon>campanulids</taxon>
        <taxon>Asterales</taxon>
        <taxon>Asteraceae</taxon>
        <taxon>Asteroideae</taxon>
        <taxon>Heliantheae alliance</taxon>
        <taxon>Heliantheae</taxon>
        <taxon>Helianthus</taxon>
    </lineage>
</organism>
<dbReference type="EMBL" id="CM007896">
    <property type="protein sequence ID" value="OTG19836.1"/>
    <property type="molecule type" value="Genomic_DNA"/>
</dbReference>
<dbReference type="EMBL" id="MNCJ02000322">
    <property type="protein sequence ID" value="KAF5797350.1"/>
    <property type="molecule type" value="Genomic_DNA"/>
</dbReference>
<evidence type="ECO:0000313" key="3">
    <source>
        <dbReference type="EMBL" id="OTG19836.1"/>
    </source>
</evidence>
<dbReference type="AlphaFoldDB" id="A0A251UAE2"/>
<feature type="compositionally biased region" description="Basic and acidic residues" evidence="1">
    <location>
        <begin position="20"/>
        <end position="33"/>
    </location>
</feature>